<dbReference type="PROSITE" id="PS00799">
    <property type="entry name" value="GRANULINS"/>
    <property type="match status" value="6"/>
</dbReference>
<sequence>MQVRVGVIVLLCVCLNACGALICPDGGMCEDGNTCCQTPSGGYGCCPLPNAECCSDHLHCCYQGTLCDLVHSKCVNKTHILDWVEKVATKQQAVICPDQESECPDDTTCCQMPDGSWGCCPMKDAVCCEDKRHCCPQGTKCDLEHSRCVSATYGPSPLWRKFAARRRKPSERKAVAPPKDSSHIRDVICPDEISTCPDDTTCCELDTGSYGCCPMPKAVCCSDHVHCCPEATTCDLVHSMCVSASGVMVKMATKIPATSLKPKEKVVPCNETVACASGTTCCKTQEGTWACCPLPKVFNPKQKFAVCCEDHIHCCPEDTVCDLAASTCDDPADLSVSVPWMAKVPTFPIASSNQKCDETSSCPDGSTCCRLSSGKWGCCPLPQVNTFSLSHFIINMLIGSWACCPMPQVQTHLSLGYICSNSQKYIVWVKMNCSIMNVILTLDHILSLKAVCCKDGDHCCPNGYTCNEKKTSCSKAYHEIPWFTKQEARVLKGSEVLFGDEDVKCDSTTSCASGSTCCKLPTGQWGCCPLVQAVCCEDHEHCCPQGYTCDLEFGTCVKASSLHSVLLTRLQTHTDTRSEEEVLCDASTRCSKTQSCCRLSDSSWACCPYKEAVCCEDMKHCCPVGYKCDPEVQGCTKASTSMWWENAL</sequence>
<keyword evidence="3" id="KW-0964">Secreted</keyword>
<evidence type="ECO:0000256" key="2">
    <source>
        <dbReference type="ARBA" id="ARBA00010093"/>
    </source>
</evidence>
<dbReference type="Gene3D" id="2.10.25.160">
    <property type="entry name" value="Granulin"/>
    <property type="match status" value="8"/>
</dbReference>
<reference evidence="7" key="2">
    <citation type="submission" date="2025-09" db="UniProtKB">
        <authorList>
            <consortium name="Ensembl"/>
        </authorList>
    </citation>
    <scope>IDENTIFICATION</scope>
</reference>
<evidence type="ECO:0000313" key="7">
    <source>
        <dbReference type="Ensembl" id="ENSSRHP00000085506.1"/>
    </source>
</evidence>
<organism evidence="7 8">
    <name type="scientific">Sinocyclocheilus rhinocerous</name>
    <dbReference type="NCBI Taxonomy" id="307959"/>
    <lineage>
        <taxon>Eukaryota</taxon>
        <taxon>Metazoa</taxon>
        <taxon>Chordata</taxon>
        <taxon>Craniata</taxon>
        <taxon>Vertebrata</taxon>
        <taxon>Euteleostomi</taxon>
        <taxon>Actinopterygii</taxon>
        <taxon>Neopterygii</taxon>
        <taxon>Teleostei</taxon>
        <taxon>Ostariophysi</taxon>
        <taxon>Cypriniformes</taxon>
        <taxon>Cyprinidae</taxon>
        <taxon>Cyprininae</taxon>
        <taxon>Sinocyclocheilus</taxon>
    </lineage>
</organism>
<dbReference type="Pfam" id="PF00396">
    <property type="entry name" value="Granulin"/>
    <property type="match status" value="7"/>
</dbReference>
<keyword evidence="5" id="KW-0732">Signal</keyword>
<comment type="similarity">
    <text evidence="2">Belongs to the granulin family.</text>
</comment>
<dbReference type="FunFam" id="2.10.25.160:FF:000001">
    <property type="entry name" value="Granulin precursor"/>
    <property type="match status" value="3"/>
</dbReference>
<dbReference type="InterPro" id="IPR039036">
    <property type="entry name" value="Granulin_fam"/>
</dbReference>
<dbReference type="SMART" id="SM00289">
    <property type="entry name" value="WR1"/>
    <property type="match status" value="3"/>
</dbReference>
<feature type="domain" description="Granulins" evidence="6">
    <location>
        <begin position="221"/>
        <end position="234"/>
    </location>
</feature>
<evidence type="ECO:0000256" key="3">
    <source>
        <dbReference type="ARBA" id="ARBA00022525"/>
    </source>
</evidence>
<dbReference type="GO" id="GO:0005576">
    <property type="term" value="C:extracellular region"/>
    <property type="evidence" value="ECO:0007669"/>
    <property type="project" value="UniProtKB-SubCell"/>
</dbReference>
<feature type="domain" description="Granulins" evidence="6">
    <location>
        <begin position="308"/>
        <end position="321"/>
    </location>
</feature>
<feature type="domain" description="Granulins" evidence="6">
    <location>
        <begin position="615"/>
        <end position="628"/>
    </location>
</feature>
<feature type="domain" description="Granulins" evidence="6">
    <location>
        <begin position="536"/>
        <end position="549"/>
    </location>
</feature>
<comment type="subcellular location">
    <subcellularLocation>
        <location evidence="1">Secreted</location>
    </subcellularLocation>
</comment>
<evidence type="ECO:0000256" key="1">
    <source>
        <dbReference type="ARBA" id="ARBA00004613"/>
    </source>
</evidence>
<feature type="chain" id="PRO_5025661849" evidence="5">
    <location>
        <begin position="21"/>
        <end position="648"/>
    </location>
</feature>
<dbReference type="PANTHER" id="PTHR12274">
    <property type="entry name" value="GRANULIN"/>
    <property type="match status" value="1"/>
</dbReference>
<evidence type="ECO:0000256" key="5">
    <source>
        <dbReference type="SAM" id="SignalP"/>
    </source>
</evidence>
<dbReference type="InterPro" id="IPR006150">
    <property type="entry name" value="Cys_repeat_1"/>
</dbReference>
<keyword evidence="4" id="KW-1015">Disulfide bond</keyword>
<dbReference type="Proteomes" id="UP000472270">
    <property type="component" value="Unassembled WGS sequence"/>
</dbReference>
<dbReference type="SUPFAM" id="SSF57277">
    <property type="entry name" value="Granulin repeat"/>
    <property type="match status" value="7"/>
</dbReference>
<keyword evidence="8" id="KW-1185">Reference proteome</keyword>
<evidence type="ECO:0000313" key="8">
    <source>
        <dbReference type="Proteomes" id="UP000472270"/>
    </source>
</evidence>
<dbReference type="InterPro" id="IPR037277">
    <property type="entry name" value="Granulin_sf"/>
</dbReference>
<proteinExistence type="inferred from homology"/>
<dbReference type="PANTHER" id="PTHR12274:SF6">
    <property type="entry name" value="GRANULIN B"/>
    <property type="match status" value="1"/>
</dbReference>
<feature type="domain" description="Granulins" evidence="6">
    <location>
        <begin position="453"/>
        <end position="466"/>
    </location>
</feature>
<dbReference type="InterPro" id="IPR000118">
    <property type="entry name" value="Granulin"/>
</dbReference>
<accession>A0A673M125</accession>
<evidence type="ECO:0000256" key="4">
    <source>
        <dbReference type="ARBA" id="ARBA00023157"/>
    </source>
</evidence>
<feature type="domain" description="Granulins" evidence="6">
    <location>
        <begin position="128"/>
        <end position="141"/>
    </location>
</feature>
<name>A0A673M125_9TELE</name>
<dbReference type="AlphaFoldDB" id="A0A673M125"/>
<dbReference type="SMART" id="SM00277">
    <property type="entry name" value="GRAN"/>
    <property type="match status" value="8"/>
</dbReference>
<dbReference type="Ensembl" id="ENSSRHT00000087819.1">
    <property type="protein sequence ID" value="ENSSRHP00000085506.1"/>
    <property type="gene ID" value="ENSSRHG00000042328.1"/>
</dbReference>
<evidence type="ECO:0000259" key="6">
    <source>
        <dbReference type="PROSITE" id="PS00799"/>
    </source>
</evidence>
<reference evidence="7" key="1">
    <citation type="submission" date="2025-08" db="UniProtKB">
        <authorList>
            <consortium name="Ensembl"/>
        </authorList>
    </citation>
    <scope>IDENTIFICATION</scope>
</reference>
<gene>
    <name evidence="7" type="primary">LOC107732121</name>
</gene>
<feature type="signal peptide" evidence="5">
    <location>
        <begin position="1"/>
        <end position="20"/>
    </location>
</feature>
<protein>
    <submittedName>
        <fullName evidence="7">Granulins-like</fullName>
    </submittedName>
</protein>